<comment type="caution">
    <text evidence="1">The sequence shown here is derived from an EMBL/GenBank/DDBJ whole genome shotgun (WGS) entry which is preliminary data.</text>
</comment>
<accession>A0ACB7IRM9</accession>
<keyword evidence="2" id="KW-1185">Reference proteome</keyword>
<organism evidence="1 2">
    <name type="scientific">Pleurotus cornucopiae</name>
    <name type="common">Cornucopia mushroom</name>
    <dbReference type="NCBI Taxonomy" id="5321"/>
    <lineage>
        <taxon>Eukaryota</taxon>
        <taxon>Fungi</taxon>
        <taxon>Dikarya</taxon>
        <taxon>Basidiomycota</taxon>
        <taxon>Agaricomycotina</taxon>
        <taxon>Agaricomycetes</taxon>
        <taxon>Agaricomycetidae</taxon>
        <taxon>Agaricales</taxon>
        <taxon>Pleurotineae</taxon>
        <taxon>Pleurotaceae</taxon>
        <taxon>Pleurotus</taxon>
    </lineage>
</organism>
<dbReference type="EMBL" id="WQMT02000007">
    <property type="protein sequence ID" value="KAG9220844.1"/>
    <property type="molecule type" value="Genomic_DNA"/>
</dbReference>
<protein>
    <submittedName>
        <fullName evidence="1">Uncharacterized protein</fullName>
    </submittedName>
</protein>
<name>A0ACB7IRM9_PLECO</name>
<evidence type="ECO:0000313" key="2">
    <source>
        <dbReference type="Proteomes" id="UP000824881"/>
    </source>
</evidence>
<sequence>MIRTTTAGGFAIYVALLSHSLSSTHPMVRLLTRIPVLRAIVPRLATPILPISAGLHPRLTLTQRPAQSFRLFTRFPQRLSSPPSPKLETSDPTLPPDATLTQRLKHLIKSYGWYALGVYFILSALDFGVAFAGIQLVGAEHVSRVAVAAKDMIARVLHSKPAEPGLDEVDSPSSSPQAPGQEGLYAMLVLAYTIHKTVFVPVRIGLTAAFTPRLVGWLRSRGWAGGAGTKRAANEMREMIRRKSRDRD</sequence>
<evidence type="ECO:0000313" key="1">
    <source>
        <dbReference type="EMBL" id="KAG9220844.1"/>
    </source>
</evidence>
<proteinExistence type="predicted"/>
<reference evidence="1 2" key="1">
    <citation type="journal article" date="2021" name="Appl. Environ. Microbiol.">
        <title>Genetic linkage and physical mapping for an oyster mushroom Pleurotus cornucopiae and QTL analysis for the trait cap color.</title>
        <authorList>
            <person name="Zhang Y."/>
            <person name="Gao W."/>
            <person name="Sonnenberg A."/>
            <person name="Chen Q."/>
            <person name="Zhang J."/>
            <person name="Huang C."/>
        </authorList>
    </citation>
    <scope>NUCLEOTIDE SEQUENCE [LARGE SCALE GENOMIC DNA]</scope>
    <source>
        <strain evidence="1">CCMSSC00406</strain>
    </source>
</reference>
<gene>
    <name evidence="1" type="ORF">CCMSSC00406_0002556</name>
</gene>
<dbReference type="Proteomes" id="UP000824881">
    <property type="component" value="Unassembled WGS sequence"/>
</dbReference>